<evidence type="ECO:0000313" key="3">
    <source>
        <dbReference type="EMBL" id="WLW42235.1"/>
    </source>
</evidence>
<feature type="region of interest" description="Disordered" evidence="1">
    <location>
        <begin position="1"/>
        <end position="34"/>
    </location>
</feature>
<keyword evidence="2" id="KW-0812">Transmembrane</keyword>
<keyword evidence="2" id="KW-1133">Transmembrane helix</keyword>
<name>A0AA50F4F3_9VIRU</name>
<feature type="transmembrane region" description="Helical" evidence="2">
    <location>
        <begin position="86"/>
        <end position="106"/>
    </location>
</feature>
<evidence type="ECO:0000256" key="1">
    <source>
        <dbReference type="SAM" id="MobiDB-lite"/>
    </source>
</evidence>
<proteinExistence type="predicted"/>
<feature type="transmembrane region" description="Helical" evidence="2">
    <location>
        <begin position="140"/>
        <end position="160"/>
    </location>
</feature>
<feature type="compositionally biased region" description="Polar residues" evidence="1">
    <location>
        <begin position="1"/>
        <end position="19"/>
    </location>
</feature>
<accession>A0AA50F4F3</accession>
<dbReference type="EMBL" id="OR060923">
    <property type="protein sequence ID" value="WLW42235.1"/>
    <property type="molecule type" value="Genomic_RNA"/>
</dbReference>
<evidence type="ECO:0000256" key="2">
    <source>
        <dbReference type="SAM" id="Phobius"/>
    </source>
</evidence>
<organism evidence="3">
    <name type="scientific">Bremia lactucae associated ORFan virus 1</name>
    <dbReference type="NCBI Taxonomy" id="3070700"/>
    <lineage>
        <taxon>Viruses</taxon>
        <taxon>Riboviria</taxon>
    </lineage>
</organism>
<reference evidence="3" key="1">
    <citation type="submission" date="2023-05" db="EMBL/GenBank/DDBJ databases">
        <title>New clades of mycoviruses infecting the obligatory biotroph Bremia lactucae representing distinct evolutionary trajectory for viruses infecting oomycetes.</title>
        <authorList>
            <person name="Forgia M."/>
            <person name="Daghino S."/>
            <person name="Chiapello M."/>
            <person name="Turina M."/>
        </authorList>
    </citation>
    <scope>NUCLEOTIDE SEQUENCE</scope>
    <source>
        <strain evidence="3">DML-A_DN168</strain>
    </source>
</reference>
<feature type="compositionally biased region" description="Acidic residues" evidence="1">
    <location>
        <begin position="20"/>
        <end position="29"/>
    </location>
</feature>
<protein>
    <submittedName>
        <fullName evidence="3">ORFC</fullName>
    </submittedName>
</protein>
<sequence>MDTNENQECSINKYSNSEDTNYDDYQDTIEGDHKLPEKDNTFSLLSAKSKLEEAYERIKEMSKTMQNKITGKVDESSAINQRMIPLIAIMLVCVTIAIAPIIRAVIGLPYNIVWETFSTEIIGPYGIATGRYYVPRYARAIGAIVEIGFLLSLCLIGSIYI</sequence>
<keyword evidence="2" id="KW-0472">Membrane</keyword>